<dbReference type="Proteomes" id="UP000823388">
    <property type="component" value="Chromosome 5N"/>
</dbReference>
<gene>
    <name evidence="2" type="ORF">PVAP13_5NG220581</name>
</gene>
<evidence type="ECO:0000313" key="3">
    <source>
        <dbReference type="Proteomes" id="UP000823388"/>
    </source>
</evidence>
<evidence type="ECO:0000313" key="2">
    <source>
        <dbReference type="EMBL" id="KAG2588357.1"/>
    </source>
</evidence>
<feature type="region of interest" description="Disordered" evidence="1">
    <location>
        <begin position="1"/>
        <end position="24"/>
    </location>
</feature>
<proteinExistence type="predicted"/>
<evidence type="ECO:0000256" key="1">
    <source>
        <dbReference type="SAM" id="MobiDB-lite"/>
    </source>
</evidence>
<sequence>MTSSLCGRGELPLRSAERGGPARAARGLRTLLVGMARRPPFLRQLFPSLPTPARPPPPPPALPPLPRAIEGANCHVRSGFGVPRRIWLTEGWLESCRMSLNRRRSND</sequence>
<accession>A0A8T0RQS9</accession>
<feature type="region of interest" description="Disordered" evidence="1">
    <location>
        <begin position="44"/>
        <end position="66"/>
    </location>
</feature>
<dbReference type="EMBL" id="CM029046">
    <property type="protein sequence ID" value="KAG2588357.1"/>
    <property type="molecule type" value="Genomic_DNA"/>
</dbReference>
<reference evidence="2" key="1">
    <citation type="submission" date="2020-05" db="EMBL/GenBank/DDBJ databases">
        <title>WGS assembly of Panicum virgatum.</title>
        <authorList>
            <person name="Lovell J.T."/>
            <person name="Jenkins J."/>
            <person name="Shu S."/>
            <person name="Juenger T.E."/>
            <person name="Schmutz J."/>
        </authorList>
    </citation>
    <scope>NUCLEOTIDE SEQUENCE</scope>
    <source>
        <strain evidence="2">AP13</strain>
    </source>
</reference>
<protein>
    <submittedName>
        <fullName evidence="2">Uncharacterized protein</fullName>
    </submittedName>
</protein>
<organism evidence="2 3">
    <name type="scientific">Panicum virgatum</name>
    <name type="common">Blackwell switchgrass</name>
    <dbReference type="NCBI Taxonomy" id="38727"/>
    <lineage>
        <taxon>Eukaryota</taxon>
        <taxon>Viridiplantae</taxon>
        <taxon>Streptophyta</taxon>
        <taxon>Embryophyta</taxon>
        <taxon>Tracheophyta</taxon>
        <taxon>Spermatophyta</taxon>
        <taxon>Magnoliopsida</taxon>
        <taxon>Liliopsida</taxon>
        <taxon>Poales</taxon>
        <taxon>Poaceae</taxon>
        <taxon>PACMAD clade</taxon>
        <taxon>Panicoideae</taxon>
        <taxon>Panicodae</taxon>
        <taxon>Paniceae</taxon>
        <taxon>Panicinae</taxon>
        <taxon>Panicum</taxon>
        <taxon>Panicum sect. Hiantes</taxon>
    </lineage>
</organism>
<name>A0A8T0RQS9_PANVG</name>
<feature type="compositionally biased region" description="Pro residues" evidence="1">
    <location>
        <begin position="49"/>
        <end position="66"/>
    </location>
</feature>
<dbReference type="AlphaFoldDB" id="A0A8T0RQS9"/>
<keyword evidence="3" id="KW-1185">Reference proteome</keyword>
<comment type="caution">
    <text evidence="2">The sequence shown here is derived from an EMBL/GenBank/DDBJ whole genome shotgun (WGS) entry which is preliminary data.</text>
</comment>